<keyword evidence="1" id="KW-0560">Oxidoreductase</keyword>
<protein>
    <submittedName>
        <fullName evidence="4">NADPH-dependent F420 reductase</fullName>
    </submittedName>
</protein>
<dbReference type="InterPro" id="IPR036291">
    <property type="entry name" value="NAD(P)-bd_dom_sf"/>
</dbReference>
<dbReference type="InterPro" id="IPR051267">
    <property type="entry name" value="STEAP_metalloreductase"/>
</dbReference>
<keyword evidence="5" id="KW-1185">Reference proteome</keyword>
<feature type="domain" description="Pyrroline-5-carboxylate reductase catalytic N-terminal" evidence="3">
    <location>
        <begin position="48"/>
        <end position="137"/>
    </location>
</feature>
<dbReference type="EMBL" id="JAQNDN010000002">
    <property type="protein sequence ID" value="MDC0667813.1"/>
    <property type="molecule type" value="Genomic_DNA"/>
</dbReference>
<evidence type="ECO:0000313" key="4">
    <source>
        <dbReference type="EMBL" id="MDC0667813.1"/>
    </source>
</evidence>
<gene>
    <name evidence="4" type="ORF">POL58_08695</name>
</gene>
<dbReference type="PANTHER" id="PTHR14239">
    <property type="entry name" value="DUDULIN-RELATED"/>
    <property type="match status" value="1"/>
</dbReference>
<dbReference type="InterPro" id="IPR028939">
    <property type="entry name" value="P5C_Rdtase_cat_N"/>
</dbReference>
<evidence type="ECO:0000313" key="5">
    <source>
        <dbReference type="Proteomes" id="UP001217838"/>
    </source>
</evidence>
<dbReference type="Gene3D" id="3.40.50.720">
    <property type="entry name" value="NAD(P)-binding Rossmann-like Domain"/>
    <property type="match status" value="1"/>
</dbReference>
<accession>A0ABT5B133</accession>
<dbReference type="SUPFAM" id="SSF51735">
    <property type="entry name" value="NAD(P)-binding Rossmann-fold domains"/>
    <property type="match status" value="1"/>
</dbReference>
<comment type="caution">
    <text evidence="4">The sequence shown here is derived from an EMBL/GenBank/DDBJ whole genome shotgun (WGS) entry which is preliminary data.</text>
</comment>
<reference evidence="4 5" key="1">
    <citation type="submission" date="2022-11" db="EMBL/GenBank/DDBJ databases">
        <title>Minimal conservation of predation-associated metabolite biosynthetic gene clusters underscores biosynthetic potential of Myxococcota including descriptions for ten novel species: Archangium lansinium sp. nov., Myxococcus landrumus sp. nov., Nannocystis bai.</title>
        <authorList>
            <person name="Ahearne A."/>
            <person name="Stevens C."/>
            <person name="Dowd S."/>
        </authorList>
    </citation>
    <scope>NUCLEOTIDE SEQUENCE [LARGE SCALE GENOMIC DNA]</scope>
    <source>
        <strain evidence="4 5">NCELM</strain>
    </source>
</reference>
<feature type="region of interest" description="Disordered" evidence="2">
    <location>
        <begin position="1"/>
        <end position="42"/>
    </location>
</feature>
<evidence type="ECO:0000259" key="3">
    <source>
        <dbReference type="Pfam" id="PF03807"/>
    </source>
</evidence>
<proteinExistence type="predicted"/>
<dbReference type="PANTHER" id="PTHR14239:SF10">
    <property type="entry name" value="REDUCTASE"/>
    <property type="match status" value="1"/>
</dbReference>
<evidence type="ECO:0000256" key="2">
    <source>
        <dbReference type="SAM" id="MobiDB-lite"/>
    </source>
</evidence>
<evidence type="ECO:0000256" key="1">
    <source>
        <dbReference type="ARBA" id="ARBA00023002"/>
    </source>
</evidence>
<sequence>MVVPPPPTSPGSSSSWQDAPAPASDANELAARRASHPPNSHGERTIMTIAIIGSGAIGHALAAQFARKKIDVLLANRRGPDSLADIVRELGATITATSVADALRSDVVFLAVPFTSVGDAVREAPAWDGRLVVDATNAIDFPAFTPTDLGGRPSTELVAETVPGARVVKAFNTIPAAVLAIDPASDGGRRVVFLSGDDTGANAEVATLIERLGFAAIDLGRLSEGGRLQQFGGALPVLDLILRPPARRSH</sequence>
<name>A0ABT5B133_9BACT</name>
<organism evidence="4 5">
    <name type="scientific">Nannocystis radixulma</name>
    <dbReference type="NCBI Taxonomy" id="2995305"/>
    <lineage>
        <taxon>Bacteria</taxon>
        <taxon>Pseudomonadati</taxon>
        <taxon>Myxococcota</taxon>
        <taxon>Polyangia</taxon>
        <taxon>Nannocystales</taxon>
        <taxon>Nannocystaceae</taxon>
        <taxon>Nannocystis</taxon>
    </lineage>
</organism>
<dbReference type="Proteomes" id="UP001217838">
    <property type="component" value="Unassembled WGS sequence"/>
</dbReference>
<dbReference type="Pfam" id="PF03807">
    <property type="entry name" value="F420_oxidored"/>
    <property type="match status" value="1"/>
</dbReference>